<organism evidence="2 3">
    <name type="scientific">Cryomyces antarcticus</name>
    <dbReference type="NCBI Taxonomy" id="329879"/>
    <lineage>
        <taxon>Eukaryota</taxon>
        <taxon>Fungi</taxon>
        <taxon>Dikarya</taxon>
        <taxon>Ascomycota</taxon>
        <taxon>Pezizomycotina</taxon>
        <taxon>Dothideomycetes</taxon>
        <taxon>Dothideomycetes incertae sedis</taxon>
        <taxon>Cryomyces</taxon>
    </lineage>
</organism>
<feature type="coiled-coil region" evidence="1">
    <location>
        <begin position="3"/>
        <end position="37"/>
    </location>
</feature>
<comment type="caution">
    <text evidence="2">The sequence shown here is derived from an EMBL/GenBank/DDBJ whole genome shotgun (WGS) entry which is preliminary data.</text>
</comment>
<evidence type="ECO:0000256" key="1">
    <source>
        <dbReference type="SAM" id="Coils"/>
    </source>
</evidence>
<reference evidence="2 3" key="1">
    <citation type="submission" date="2023-08" db="EMBL/GenBank/DDBJ databases">
        <title>Black Yeasts Isolated from many extreme environments.</title>
        <authorList>
            <person name="Coleine C."/>
            <person name="Stajich J.E."/>
            <person name="Selbmann L."/>
        </authorList>
    </citation>
    <scope>NUCLEOTIDE SEQUENCE [LARGE SCALE GENOMIC DNA]</scope>
    <source>
        <strain evidence="2 3">CCFEE 536</strain>
    </source>
</reference>
<sequence>MVRADLERGNTMLRTELEKVRTEADAAKAKHELLLQEVADSGKDTLRKVSRDNSAALQELRQ</sequence>
<evidence type="ECO:0000313" key="3">
    <source>
        <dbReference type="Proteomes" id="UP001357485"/>
    </source>
</evidence>
<feature type="non-terminal residue" evidence="2">
    <location>
        <position position="62"/>
    </location>
</feature>
<gene>
    <name evidence="2" type="ORF">LTR16_012662</name>
</gene>
<keyword evidence="3" id="KW-1185">Reference proteome</keyword>
<protein>
    <submittedName>
        <fullName evidence="2">Uncharacterized protein</fullName>
    </submittedName>
</protein>
<name>A0ABR0LTB7_9PEZI</name>
<accession>A0ABR0LTB7</accession>
<proteinExistence type="predicted"/>
<keyword evidence="1" id="KW-0175">Coiled coil</keyword>
<evidence type="ECO:0000313" key="2">
    <source>
        <dbReference type="EMBL" id="KAK5234308.1"/>
    </source>
</evidence>
<dbReference type="Proteomes" id="UP001357485">
    <property type="component" value="Unassembled WGS sequence"/>
</dbReference>
<dbReference type="EMBL" id="JAVRRA010013168">
    <property type="protein sequence ID" value="KAK5234308.1"/>
    <property type="molecule type" value="Genomic_DNA"/>
</dbReference>